<protein>
    <submittedName>
        <fullName evidence="1">T3SS negative regulator,GrlR</fullName>
    </submittedName>
</protein>
<keyword evidence="2" id="KW-1185">Reference proteome</keyword>
<sequence length="108" mass="11980">MEKSLWSVDFHSHDLSFGSGIVAFIENTVVGGDLSFYYVGTYSEKNDELSATVTITQFSPGISVFGQLKECTVIITGKRENSKISFSGYVDQHPELEVVAYMEKLTNI</sequence>
<name>A0A1H6W5D8_9FIRM</name>
<dbReference type="InterPro" id="IPR043019">
    <property type="entry name" value="GrlR_sf"/>
</dbReference>
<evidence type="ECO:0000313" key="2">
    <source>
        <dbReference type="Proteomes" id="UP000199662"/>
    </source>
</evidence>
<gene>
    <name evidence="1" type="ORF">SAMN05660742_103243</name>
</gene>
<reference evidence="2" key="1">
    <citation type="submission" date="2016-10" db="EMBL/GenBank/DDBJ databases">
        <authorList>
            <person name="Varghese N."/>
            <person name="Submissions S."/>
        </authorList>
    </citation>
    <scope>NUCLEOTIDE SEQUENCE [LARGE SCALE GENOMIC DNA]</scope>
    <source>
        <strain evidence="2">DSM 2179</strain>
    </source>
</reference>
<organism evidence="1 2">
    <name type="scientific">Propionispira arboris</name>
    <dbReference type="NCBI Taxonomy" id="84035"/>
    <lineage>
        <taxon>Bacteria</taxon>
        <taxon>Bacillati</taxon>
        <taxon>Bacillota</taxon>
        <taxon>Negativicutes</taxon>
        <taxon>Selenomonadales</taxon>
        <taxon>Selenomonadaceae</taxon>
        <taxon>Propionispira</taxon>
    </lineage>
</organism>
<dbReference type="Proteomes" id="UP000199662">
    <property type="component" value="Unassembled WGS sequence"/>
</dbReference>
<dbReference type="EMBL" id="FNZK01000003">
    <property type="protein sequence ID" value="SEJ12178.1"/>
    <property type="molecule type" value="Genomic_DNA"/>
</dbReference>
<evidence type="ECO:0000313" key="1">
    <source>
        <dbReference type="EMBL" id="SEJ12178.1"/>
    </source>
</evidence>
<dbReference type="Gene3D" id="2.40.128.380">
    <property type="entry name" value="T3SS negative regulator GrlR"/>
    <property type="match status" value="1"/>
</dbReference>
<accession>A0A1H6W5D8</accession>
<proteinExistence type="predicted"/>
<dbReference type="AlphaFoldDB" id="A0A1H6W5D8"/>
<dbReference type="RefSeq" id="WP_091829657.1">
    <property type="nucleotide sequence ID" value="NZ_FNZK01000003.1"/>
</dbReference>